<sequence>MCAGGASIPSVCPSLALKEKEFYLRIGYFLGKIERETR</sequence>
<dbReference type="STRING" id="553175.POREN0001_1765"/>
<comment type="caution">
    <text evidence="1">The sequence shown here is derived from an EMBL/GenBank/DDBJ whole genome shotgun (WGS) entry which is preliminary data.</text>
</comment>
<keyword evidence="2" id="KW-1185">Reference proteome</keyword>
<dbReference type="Proteomes" id="UP000004295">
    <property type="component" value="Unassembled WGS sequence"/>
</dbReference>
<evidence type="ECO:0000313" key="2">
    <source>
        <dbReference type="Proteomes" id="UP000004295"/>
    </source>
</evidence>
<evidence type="ECO:0000313" key="1">
    <source>
        <dbReference type="EMBL" id="EEN82384.1"/>
    </source>
</evidence>
<name>C3JBN0_POREA</name>
<dbReference type="AlphaFoldDB" id="C3JBN0"/>
<reference evidence="1 2" key="1">
    <citation type="submission" date="2009-04" db="EMBL/GenBank/DDBJ databases">
        <authorList>
            <person name="Sebastian Y."/>
            <person name="Madupu R."/>
            <person name="Durkin A.S."/>
            <person name="Torralba M."/>
            <person name="Methe B."/>
            <person name="Sutton G.G."/>
            <person name="Strausberg R.L."/>
            <person name="Nelson K.E."/>
        </authorList>
    </citation>
    <scope>NUCLEOTIDE SEQUENCE [LARGE SCALE GENOMIC DNA]</scope>
    <source>
        <strain evidence="2">ATCC 35406 / BCRC 14492 / JCM 8526 / NCTC 13058 / HG 370</strain>
    </source>
</reference>
<organism evidence="1 2">
    <name type="scientific">Porphyromonas endodontalis (strain ATCC 35406 / DSM 24491 / JCM 8526 / CCUG 16442 / BCRC 14492 / NCTC 13058 / HG 370)</name>
    <name type="common">Bacteroides endodontalis</name>
    <dbReference type="NCBI Taxonomy" id="553175"/>
    <lineage>
        <taxon>Bacteria</taxon>
        <taxon>Pseudomonadati</taxon>
        <taxon>Bacteroidota</taxon>
        <taxon>Bacteroidia</taxon>
        <taxon>Bacteroidales</taxon>
        <taxon>Porphyromonadaceae</taxon>
        <taxon>Porphyromonas</taxon>
    </lineage>
</organism>
<proteinExistence type="predicted"/>
<dbReference type="EMBL" id="ACNN01000026">
    <property type="protein sequence ID" value="EEN82384.1"/>
    <property type="molecule type" value="Genomic_DNA"/>
</dbReference>
<gene>
    <name evidence="1" type="ORF">POREN0001_1765</name>
</gene>
<accession>C3JBN0</accession>
<protein>
    <submittedName>
        <fullName evidence="1">Uncharacterized protein</fullName>
    </submittedName>
</protein>